<dbReference type="Pfam" id="PF04267">
    <property type="entry name" value="SoxD"/>
    <property type="match status" value="1"/>
</dbReference>
<protein>
    <submittedName>
        <fullName evidence="3">Sarcosine oxidase subunit delta</fullName>
    </submittedName>
</protein>
<feature type="region of interest" description="Disordered" evidence="1">
    <location>
        <begin position="87"/>
        <end position="113"/>
    </location>
</feature>
<keyword evidence="5" id="KW-1185">Reference proteome</keyword>
<evidence type="ECO:0000313" key="3">
    <source>
        <dbReference type="EMBL" id="KTR05409.1"/>
    </source>
</evidence>
<dbReference type="OrthoDB" id="7159274at2"/>
<dbReference type="EMBL" id="LDPZ01000006">
    <property type="protein sequence ID" value="KTQ97708.1"/>
    <property type="molecule type" value="Genomic_DNA"/>
</dbReference>
<name>A0A175RRG5_9HYPH</name>
<dbReference type="Proteomes" id="UP000078272">
    <property type="component" value="Unassembled WGS sequence"/>
</dbReference>
<dbReference type="STRING" id="401562.NS365_11780"/>
<accession>A0A175RRG5</accession>
<dbReference type="RefSeq" id="WP_058600482.1">
    <property type="nucleotide sequence ID" value="NZ_LDPZ01000006.1"/>
</dbReference>
<dbReference type="InterPro" id="IPR038561">
    <property type="entry name" value="SoxD_sf"/>
</dbReference>
<comment type="caution">
    <text evidence="3">The sequence shown here is derived from an EMBL/GenBank/DDBJ whole genome shotgun (WGS) entry which is preliminary data.</text>
</comment>
<dbReference type="InterPro" id="IPR006279">
    <property type="entry name" value="SoxD"/>
</dbReference>
<reference evidence="4 5" key="1">
    <citation type="journal article" date="2016" name="Front. Microbiol.">
        <title>Genomic Resource of Rice Seed Associated Bacteria.</title>
        <authorList>
            <person name="Midha S."/>
            <person name="Bansal K."/>
            <person name="Sharma S."/>
            <person name="Kumar N."/>
            <person name="Patil P.P."/>
            <person name="Chaudhry V."/>
            <person name="Patil P.B."/>
        </authorList>
    </citation>
    <scope>NUCLEOTIDE SEQUENCE [LARGE SCALE GENOMIC DNA]</scope>
    <source>
        <strain evidence="2 4">NS226</strain>
        <strain evidence="3 5">NS365</strain>
    </source>
</reference>
<evidence type="ECO:0000313" key="4">
    <source>
        <dbReference type="Proteomes" id="UP000078272"/>
    </source>
</evidence>
<evidence type="ECO:0000313" key="5">
    <source>
        <dbReference type="Proteomes" id="UP000078529"/>
    </source>
</evidence>
<dbReference type="PATRIC" id="fig|401562.3.peg.4193"/>
<dbReference type="EMBL" id="LDQA01000025">
    <property type="protein sequence ID" value="KTR05409.1"/>
    <property type="molecule type" value="Genomic_DNA"/>
</dbReference>
<sequence length="113" mass="12823">MLLITCPYCGPRPELEFRYAGEAHVMRAETPSDVGADDWGAFLYTRSNPRGLHAERWRHIHGCARFFNAVRDTRTDFFVTTYKIGEPRPDGVEEHRPALSGDNVGTWSGEVAR</sequence>
<evidence type="ECO:0000313" key="2">
    <source>
        <dbReference type="EMBL" id="KTQ97708.1"/>
    </source>
</evidence>
<dbReference type="GO" id="GO:0046653">
    <property type="term" value="P:tetrahydrofolate metabolic process"/>
    <property type="evidence" value="ECO:0007669"/>
    <property type="project" value="InterPro"/>
</dbReference>
<gene>
    <name evidence="2" type="ORF">NS226_03380</name>
    <name evidence="3" type="ORF">NS365_11780</name>
</gene>
<feature type="compositionally biased region" description="Basic and acidic residues" evidence="1">
    <location>
        <begin position="87"/>
        <end position="97"/>
    </location>
</feature>
<dbReference type="AlphaFoldDB" id="A0A175RRG5"/>
<dbReference type="GO" id="GO:0008115">
    <property type="term" value="F:sarcosine oxidase activity"/>
    <property type="evidence" value="ECO:0007669"/>
    <property type="project" value="InterPro"/>
</dbReference>
<evidence type="ECO:0000256" key="1">
    <source>
        <dbReference type="SAM" id="MobiDB-lite"/>
    </source>
</evidence>
<organism evidence="3 5">
    <name type="scientific">Aureimonas ureilytica</name>
    <dbReference type="NCBI Taxonomy" id="401562"/>
    <lineage>
        <taxon>Bacteria</taxon>
        <taxon>Pseudomonadati</taxon>
        <taxon>Pseudomonadota</taxon>
        <taxon>Alphaproteobacteria</taxon>
        <taxon>Hyphomicrobiales</taxon>
        <taxon>Aurantimonadaceae</taxon>
        <taxon>Aureimonas</taxon>
    </lineage>
</organism>
<dbReference type="Proteomes" id="UP000078529">
    <property type="component" value="Unassembled WGS sequence"/>
</dbReference>
<proteinExistence type="predicted"/>
<dbReference type="Gene3D" id="3.30.2270.10">
    <property type="entry name" value="Folate-binding superfamily"/>
    <property type="match status" value="1"/>
</dbReference>